<dbReference type="EMBL" id="LAZR01029263">
    <property type="protein sequence ID" value="KKL60104.1"/>
    <property type="molecule type" value="Genomic_DNA"/>
</dbReference>
<gene>
    <name evidence="1" type="ORF">LCGC14_2208690</name>
</gene>
<organism evidence="1">
    <name type="scientific">marine sediment metagenome</name>
    <dbReference type="NCBI Taxonomy" id="412755"/>
    <lineage>
        <taxon>unclassified sequences</taxon>
        <taxon>metagenomes</taxon>
        <taxon>ecological metagenomes</taxon>
    </lineage>
</organism>
<accession>A0A0F9DEL9</accession>
<feature type="non-terminal residue" evidence="1">
    <location>
        <position position="1"/>
    </location>
</feature>
<dbReference type="AlphaFoldDB" id="A0A0F9DEL9"/>
<evidence type="ECO:0000313" key="1">
    <source>
        <dbReference type="EMBL" id="KKL60104.1"/>
    </source>
</evidence>
<protein>
    <submittedName>
        <fullName evidence="1">Uncharacterized protein</fullName>
    </submittedName>
</protein>
<comment type="caution">
    <text evidence="1">The sequence shown here is derived from an EMBL/GenBank/DDBJ whole genome shotgun (WGS) entry which is preliminary data.</text>
</comment>
<reference evidence="1" key="1">
    <citation type="journal article" date="2015" name="Nature">
        <title>Complex archaea that bridge the gap between prokaryotes and eukaryotes.</title>
        <authorList>
            <person name="Spang A."/>
            <person name="Saw J.H."/>
            <person name="Jorgensen S.L."/>
            <person name="Zaremba-Niedzwiedzka K."/>
            <person name="Martijn J."/>
            <person name="Lind A.E."/>
            <person name="van Eijk R."/>
            <person name="Schleper C."/>
            <person name="Guy L."/>
            <person name="Ettema T.J."/>
        </authorList>
    </citation>
    <scope>NUCLEOTIDE SEQUENCE</scope>
</reference>
<proteinExistence type="predicted"/>
<name>A0A0F9DEL9_9ZZZZ</name>
<sequence>AGGAISAFVRTAWLSPEGPESKSRIRRLDLAFTAIGNFNVDVDMFRDFQGTTAYKSQAINTDPGSSLWDTAVWDVDTWDGGVDQILSRTTGWGQRFRTVQFKFSVDAVGEDFQLNRATMHVSSLDRVRGEA</sequence>